<name>A0ABR2YAN1_9CHLO</name>
<gene>
    <name evidence="3" type="ORF">WJX75_000312</name>
</gene>
<feature type="transmembrane region" description="Helical" evidence="2">
    <location>
        <begin position="31"/>
        <end position="57"/>
    </location>
</feature>
<keyword evidence="2" id="KW-1133">Transmembrane helix</keyword>
<evidence type="ECO:0000313" key="3">
    <source>
        <dbReference type="EMBL" id="KAK9901207.1"/>
    </source>
</evidence>
<protein>
    <recommendedName>
        <fullName evidence="5">Ferric oxidoreductase domain-containing protein</fullName>
    </recommendedName>
</protein>
<evidence type="ECO:0000256" key="2">
    <source>
        <dbReference type="SAM" id="Phobius"/>
    </source>
</evidence>
<keyword evidence="2" id="KW-0472">Membrane</keyword>
<dbReference type="EMBL" id="JALJOT010000018">
    <property type="protein sequence ID" value="KAK9901207.1"/>
    <property type="molecule type" value="Genomic_DNA"/>
</dbReference>
<evidence type="ECO:0000256" key="1">
    <source>
        <dbReference type="ARBA" id="ARBA00023002"/>
    </source>
</evidence>
<dbReference type="Proteomes" id="UP001491310">
    <property type="component" value="Unassembled WGS sequence"/>
</dbReference>
<keyword evidence="4" id="KW-1185">Reference proteome</keyword>
<keyword evidence="1" id="KW-0560">Oxidoreductase</keyword>
<dbReference type="PANTHER" id="PTHR11972:SF153">
    <property type="entry name" value="SUPEROXIDE-GENERATING NADPH OXIDASE HEAVY CHAIN SUBUNIT A"/>
    <property type="match status" value="1"/>
</dbReference>
<proteinExistence type="predicted"/>
<keyword evidence="2" id="KW-0812">Transmembrane</keyword>
<sequence>MALRADCLASCRWGIIYWVLTDYIGGHVFEIVGWSLIVSRCTAMLMLPTFSLCLLAVCRRTMTFLRTTPLNYIIPFDDAITFHRWMGGIGAFSAVLHAVCHIANFISFAPLTH</sequence>
<evidence type="ECO:0000313" key="4">
    <source>
        <dbReference type="Proteomes" id="UP001491310"/>
    </source>
</evidence>
<organism evidence="3 4">
    <name type="scientific">Coccomyxa subellipsoidea</name>
    <dbReference type="NCBI Taxonomy" id="248742"/>
    <lineage>
        <taxon>Eukaryota</taxon>
        <taxon>Viridiplantae</taxon>
        <taxon>Chlorophyta</taxon>
        <taxon>core chlorophytes</taxon>
        <taxon>Trebouxiophyceae</taxon>
        <taxon>Trebouxiophyceae incertae sedis</taxon>
        <taxon>Coccomyxaceae</taxon>
        <taxon>Coccomyxa</taxon>
    </lineage>
</organism>
<evidence type="ECO:0008006" key="5">
    <source>
        <dbReference type="Google" id="ProtNLM"/>
    </source>
</evidence>
<dbReference type="PANTHER" id="PTHR11972">
    <property type="entry name" value="NADPH OXIDASE"/>
    <property type="match status" value="1"/>
</dbReference>
<comment type="caution">
    <text evidence="3">The sequence shown here is derived from an EMBL/GenBank/DDBJ whole genome shotgun (WGS) entry which is preliminary data.</text>
</comment>
<dbReference type="InterPro" id="IPR050369">
    <property type="entry name" value="RBOH/FRE"/>
</dbReference>
<accession>A0ABR2YAN1</accession>
<reference evidence="3 4" key="1">
    <citation type="journal article" date="2024" name="Nat. Commun.">
        <title>Phylogenomics reveals the evolutionary origins of lichenization in chlorophyte algae.</title>
        <authorList>
            <person name="Puginier C."/>
            <person name="Libourel C."/>
            <person name="Otte J."/>
            <person name="Skaloud P."/>
            <person name="Haon M."/>
            <person name="Grisel S."/>
            <person name="Petersen M."/>
            <person name="Berrin J.G."/>
            <person name="Delaux P.M."/>
            <person name="Dal Grande F."/>
            <person name="Keller J."/>
        </authorList>
    </citation>
    <scope>NUCLEOTIDE SEQUENCE [LARGE SCALE GENOMIC DNA]</scope>
    <source>
        <strain evidence="3 4">SAG 216-7</strain>
    </source>
</reference>